<protein>
    <submittedName>
        <fullName evidence="1">Uncharacterized protein</fullName>
    </submittedName>
</protein>
<dbReference type="EMBL" id="CP028160">
    <property type="protein sequence ID" value="AWN65515.1"/>
    <property type="molecule type" value="Genomic_DNA"/>
</dbReference>
<dbReference type="Proteomes" id="UP000245919">
    <property type="component" value="Chromosome"/>
</dbReference>
<accession>A0A2Z3KHY3</accession>
<name>A0A2Z3KHY3_LACLL</name>
<organism evidence="1 2">
    <name type="scientific">Lactococcus lactis subsp. lactis</name>
    <name type="common">Streptococcus lactis</name>
    <dbReference type="NCBI Taxonomy" id="1360"/>
    <lineage>
        <taxon>Bacteria</taxon>
        <taxon>Bacillati</taxon>
        <taxon>Bacillota</taxon>
        <taxon>Bacilli</taxon>
        <taxon>Lactobacillales</taxon>
        <taxon>Streptococcaceae</taxon>
        <taxon>Lactococcus</taxon>
    </lineage>
</organism>
<reference evidence="1 2" key="1">
    <citation type="submission" date="2018-03" db="EMBL/GenBank/DDBJ databases">
        <title>Genome sequence of Lactococcus lactis strain 14B4 from almond drupe.</title>
        <authorList>
            <person name="Tran T.D."/>
            <person name="McGarvey J.A."/>
            <person name="Huynh S."/>
            <person name="Parker C.T."/>
        </authorList>
    </citation>
    <scope>NUCLEOTIDE SEQUENCE [LARGE SCALE GENOMIC DNA]</scope>
    <source>
        <strain evidence="1 2">14B4</strain>
    </source>
</reference>
<evidence type="ECO:0000313" key="2">
    <source>
        <dbReference type="Proteomes" id="UP000245919"/>
    </source>
</evidence>
<proteinExistence type="predicted"/>
<evidence type="ECO:0000313" key="1">
    <source>
        <dbReference type="EMBL" id="AWN65515.1"/>
    </source>
</evidence>
<dbReference type="AlphaFoldDB" id="A0A2Z3KHY3"/>
<sequence length="71" mass="8799">MKSNWKKQRQATKKRQIKNIRIVKFHLGSERWLYYTELERNCPKCGYLMDYYGNLGDCYYLCDKCDFWEEV</sequence>
<gene>
    <name evidence="1" type="ORF">LL14B4_04730</name>
</gene>